<keyword evidence="3" id="KW-1185">Reference proteome</keyword>
<dbReference type="EMBL" id="CP019344">
    <property type="protein sequence ID" value="ARN78428.1"/>
    <property type="molecule type" value="Genomic_DNA"/>
</dbReference>
<evidence type="ECO:0000313" key="3">
    <source>
        <dbReference type="Proteomes" id="UP000193431"/>
    </source>
</evidence>
<dbReference type="SUPFAM" id="SSF82771">
    <property type="entry name" value="GIY-YIG endonuclease"/>
    <property type="match status" value="1"/>
</dbReference>
<dbReference type="PROSITE" id="PS50164">
    <property type="entry name" value="GIY_YIG"/>
    <property type="match status" value="1"/>
</dbReference>
<accession>A0A1W6MLF1</accession>
<evidence type="ECO:0000259" key="1">
    <source>
        <dbReference type="PROSITE" id="PS50164"/>
    </source>
</evidence>
<feature type="domain" description="GIY-YIG" evidence="1">
    <location>
        <begin position="1"/>
        <end position="79"/>
    </location>
</feature>
<sequence>MAWTYILESEKLNKYYIGACHKKLNDRVLAHNSGKYGSQRFTSQTSDWKLILRLECEDYAHSIRLERKIKSMKSRKYIQNLLKYEDMRQRVIKQTRDI</sequence>
<name>A0A1W6MLF1_9FLAO</name>
<evidence type="ECO:0000313" key="2">
    <source>
        <dbReference type="EMBL" id="ARN78428.1"/>
    </source>
</evidence>
<dbReference type="OrthoDB" id="1495241at2"/>
<organism evidence="2 3">
    <name type="scientific">Nonlabens spongiae</name>
    <dbReference type="NCBI Taxonomy" id="331648"/>
    <lineage>
        <taxon>Bacteria</taxon>
        <taxon>Pseudomonadati</taxon>
        <taxon>Bacteroidota</taxon>
        <taxon>Flavobacteriia</taxon>
        <taxon>Flavobacteriales</taxon>
        <taxon>Flavobacteriaceae</taxon>
        <taxon>Nonlabens</taxon>
    </lineage>
</organism>
<gene>
    <name evidence="2" type="ORF">BST97_10760</name>
</gene>
<protein>
    <recommendedName>
        <fullName evidence="1">GIY-YIG domain-containing protein</fullName>
    </recommendedName>
</protein>
<proteinExistence type="predicted"/>
<dbReference type="Gene3D" id="3.40.1440.10">
    <property type="entry name" value="GIY-YIG endonuclease"/>
    <property type="match status" value="1"/>
</dbReference>
<dbReference type="InterPro" id="IPR035901">
    <property type="entry name" value="GIY-YIG_endonuc_sf"/>
</dbReference>
<reference evidence="2 3" key="1">
    <citation type="submission" date="2016-11" db="EMBL/GenBank/DDBJ databases">
        <title>Trade-off between light-utilization and light-protection in marine flavobacteria.</title>
        <authorList>
            <person name="Kumagai Y."/>
        </authorList>
    </citation>
    <scope>NUCLEOTIDE SEQUENCE [LARGE SCALE GENOMIC DNA]</scope>
    <source>
        <strain evidence="2 3">JCM 13191</strain>
    </source>
</reference>
<dbReference type="InterPro" id="IPR000305">
    <property type="entry name" value="GIY-YIG_endonuc"/>
</dbReference>
<dbReference type="Proteomes" id="UP000193431">
    <property type="component" value="Chromosome"/>
</dbReference>
<dbReference type="AlphaFoldDB" id="A0A1W6MLF1"/>
<dbReference type="RefSeq" id="WP_085767232.1">
    <property type="nucleotide sequence ID" value="NZ_CP019344.1"/>
</dbReference>
<dbReference type="STRING" id="331648.BST97_10760"/>
<dbReference type="Pfam" id="PF01541">
    <property type="entry name" value="GIY-YIG"/>
    <property type="match status" value="1"/>
</dbReference>